<reference evidence="1 2" key="1">
    <citation type="submission" date="2019-08" db="EMBL/GenBank/DDBJ databases">
        <title>Bacillus genomes from the desert of Cuatro Cienegas, Coahuila.</title>
        <authorList>
            <person name="Olmedo-Alvarez G."/>
        </authorList>
    </citation>
    <scope>NUCLEOTIDE SEQUENCE [LARGE SCALE GENOMIC DNA]</scope>
    <source>
        <strain evidence="1 2">CH108_3D</strain>
    </source>
</reference>
<accession>A0A5D4RYC4</accession>
<gene>
    <name evidence="1" type="ORF">FZC83_02135</name>
</gene>
<proteinExistence type="predicted"/>
<evidence type="ECO:0000313" key="2">
    <source>
        <dbReference type="Proteomes" id="UP000322997"/>
    </source>
</evidence>
<organism evidence="1 2">
    <name type="scientific">Rossellomorea marisflavi</name>
    <dbReference type="NCBI Taxonomy" id="189381"/>
    <lineage>
        <taxon>Bacteria</taxon>
        <taxon>Bacillati</taxon>
        <taxon>Bacillota</taxon>
        <taxon>Bacilli</taxon>
        <taxon>Bacillales</taxon>
        <taxon>Bacillaceae</taxon>
        <taxon>Rossellomorea</taxon>
    </lineage>
</organism>
<evidence type="ECO:0000313" key="1">
    <source>
        <dbReference type="EMBL" id="TYS56395.1"/>
    </source>
</evidence>
<dbReference type="Proteomes" id="UP000322997">
    <property type="component" value="Unassembled WGS sequence"/>
</dbReference>
<sequence>MVNKNSKLDKVIIYGQDNFVRERISSLFNEYTGAGHTGFDSEKEAFNKAIAIAEESPAPVVLIDDDVI</sequence>
<name>A0A5D4RYC4_9BACI</name>
<dbReference type="AlphaFoldDB" id="A0A5D4RYC4"/>
<dbReference type="EMBL" id="VTEQ01000001">
    <property type="protein sequence ID" value="TYS56395.1"/>
    <property type="molecule type" value="Genomic_DNA"/>
</dbReference>
<comment type="caution">
    <text evidence="1">The sequence shown here is derived from an EMBL/GenBank/DDBJ whole genome shotgun (WGS) entry which is preliminary data.</text>
</comment>
<protein>
    <submittedName>
        <fullName evidence="1">Uncharacterized protein</fullName>
    </submittedName>
</protein>